<dbReference type="EMBL" id="BARS01024681">
    <property type="protein sequence ID" value="GAG10699.1"/>
    <property type="molecule type" value="Genomic_DNA"/>
</dbReference>
<gene>
    <name evidence="1" type="ORF">S01H1_39143</name>
</gene>
<accession>X0UXX8</accession>
<dbReference type="AlphaFoldDB" id="X0UXX8"/>
<organism evidence="1">
    <name type="scientific">marine sediment metagenome</name>
    <dbReference type="NCBI Taxonomy" id="412755"/>
    <lineage>
        <taxon>unclassified sequences</taxon>
        <taxon>metagenomes</taxon>
        <taxon>ecological metagenomes</taxon>
    </lineage>
</organism>
<feature type="non-terminal residue" evidence="1">
    <location>
        <position position="38"/>
    </location>
</feature>
<protein>
    <submittedName>
        <fullName evidence="1">Uncharacterized protein</fullName>
    </submittedName>
</protein>
<reference evidence="1" key="1">
    <citation type="journal article" date="2014" name="Front. Microbiol.">
        <title>High frequency of phylogenetically diverse reductive dehalogenase-homologous genes in deep subseafloor sedimentary metagenomes.</title>
        <authorList>
            <person name="Kawai M."/>
            <person name="Futagami T."/>
            <person name="Toyoda A."/>
            <person name="Takaki Y."/>
            <person name="Nishi S."/>
            <person name="Hori S."/>
            <person name="Arai W."/>
            <person name="Tsubouchi T."/>
            <person name="Morono Y."/>
            <person name="Uchiyama I."/>
            <person name="Ito T."/>
            <person name="Fujiyama A."/>
            <person name="Inagaki F."/>
            <person name="Takami H."/>
        </authorList>
    </citation>
    <scope>NUCLEOTIDE SEQUENCE</scope>
    <source>
        <strain evidence="1">Expedition CK06-06</strain>
    </source>
</reference>
<evidence type="ECO:0000313" key="1">
    <source>
        <dbReference type="EMBL" id="GAG10699.1"/>
    </source>
</evidence>
<name>X0UXX8_9ZZZZ</name>
<sequence length="38" mass="4251">MNFKPDGQLIEGSDCNWAQSITKLYLNGECSEQEGQCL</sequence>
<proteinExistence type="predicted"/>
<comment type="caution">
    <text evidence="1">The sequence shown here is derived from an EMBL/GenBank/DDBJ whole genome shotgun (WGS) entry which is preliminary data.</text>
</comment>